<keyword evidence="2 7" id="KW-0813">Transport</keyword>
<organism evidence="9 10">
    <name type="scientific">Clostridium malenominatum</name>
    <dbReference type="NCBI Taxonomy" id="1539"/>
    <lineage>
        <taxon>Bacteria</taxon>
        <taxon>Bacillati</taxon>
        <taxon>Bacillota</taxon>
        <taxon>Clostridia</taxon>
        <taxon>Eubacteriales</taxon>
        <taxon>Clostridiaceae</taxon>
        <taxon>Clostridium</taxon>
    </lineage>
</organism>
<keyword evidence="3" id="KW-1003">Cell membrane</keyword>
<evidence type="ECO:0000256" key="1">
    <source>
        <dbReference type="ARBA" id="ARBA00004651"/>
    </source>
</evidence>
<feature type="transmembrane region" description="Helical" evidence="7">
    <location>
        <begin position="177"/>
        <end position="195"/>
    </location>
</feature>
<feature type="transmembrane region" description="Helical" evidence="7">
    <location>
        <begin position="266"/>
        <end position="290"/>
    </location>
</feature>
<keyword evidence="10" id="KW-1185">Reference proteome</keyword>
<feature type="transmembrane region" description="Helical" evidence="7">
    <location>
        <begin position="76"/>
        <end position="96"/>
    </location>
</feature>
<dbReference type="SUPFAM" id="SSF161098">
    <property type="entry name" value="MetI-like"/>
    <property type="match status" value="1"/>
</dbReference>
<evidence type="ECO:0000256" key="3">
    <source>
        <dbReference type="ARBA" id="ARBA00022475"/>
    </source>
</evidence>
<evidence type="ECO:0000256" key="6">
    <source>
        <dbReference type="ARBA" id="ARBA00023136"/>
    </source>
</evidence>
<dbReference type="PANTHER" id="PTHR43227:SF11">
    <property type="entry name" value="BLL4140 PROTEIN"/>
    <property type="match status" value="1"/>
</dbReference>
<dbReference type="PROSITE" id="PS50928">
    <property type="entry name" value="ABC_TM1"/>
    <property type="match status" value="1"/>
</dbReference>
<keyword evidence="6 7" id="KW-0472">Membrane</keyword>
<comment type="similarity">
    <text evidence="7">Belongs to the binding-protein-dependent transport system permease family.</text>
</comment>
<dbReference type="PANTHER" id="PTHR43227">
    <property type="entry name" value="BLL4140 PROTEIN"/>
    <property type="match status" value="1"/>
</dbReference>
<dbReference type="InterPro" id="IPR000515">
    <property type="entry name" value="MetI-like"/>
</dbReference>
<dbReference type="InterPro" id="IPR050809">
    <property type="entry name" value="UgpAE/MalFG_permease"/>
</dbReference>
<dbReference type="EMBL" id="BAAACF010000001">
    <property type="protein sequence ID" value="GAA0720792.1"/>
    <property type="molecule type" value="Genomic_DNA"/>
</dbReference>
<feature type="domain" description="ABC transmembrane type-1" evidence="8">
    <location>
        <begin position="72"/>
        <end position="287"/>
    </location>
</feature>
<dbReference type="Pfam" id="PF00528">
    <property type="entry name" value="BPD_transp_1"/>
    <property type="match status" value="1"/>
</dbReference>
<evidence type="ECO:0000256" key="7">
    <source>
        <dbReference type="RuleBase" id="RU363032"/>
    </source>
</evidence>
<keyword evidence="4 7" id="KW-0812">Transmembrane</keyword>
<reference evidence="10" key="1">
    <citation type="journal article" date="2019" name="Int. J. Syst. Evol. Microbiol.">
        <title>The Global Catalogue of Microorganisms (GCM) 10K type strain sequencing project: providing services to taxonomists for standard genome sequencing and annotation.</title>
        <authorList>
            <consortium name="The Broad Institute Genomics Platform"/>
            <consortium name="The Broad Institute Genome Sequencing Center for Infectious Disease"/>
            <person name="Wu L."/>
            <person name="Ma J."/>
        </authorList>
    </citation>
    <scope>NUCLEOTIDE SEQUENCE [LARGE SCALE GENOMIC DNA]</scope>
    <source>
        <strain evidence="10">JCM 1405</strain>
    </source>
</reference>
<dbReference type="Gene3D" id="1.10.3720.10">
    <property type="entry name" value="MetI-like"/>
    <property type="match status" value="1"/>
</dbReference>
<feature type="transmembrane region" description="Helical" evidence="7">
    <location>
        <begin position="216"/>
        <end position="234"/>
    </location>
</feature>
<comment type="caution">
    <text evidence="9">The sequence shown here is derived from an EMBL/GenBank/DDBJ whole genome shotgun (WGS) entry which is preliminary data.</text>
</comment>
<gene>
    <name evidence="9" type="ORF">GCM10008905_10360</name>
</gene>
<sequence length="300" mass="34311">MENRSSLKKIKDNWILYLMIMPALIYFIVFHIIPLFGMILAFQDYRILEDNIFVGLKHFRLLFSSPAFYTVLKNTIIISAMKILICFPIPIILSLMINEVRSIGYRKYVQSVVYLPHFLSWVVIAGIWISLLNPAGGGINNILSFFKIPSVDFLTSKQHIRWVLVFSEMWRSAGWDSIIYLAAIMKINPFLYEAAHIDGANRFQQMKYITFPELKTTIVTVFILNLGFFMNAGFDQVLNLMNDSVISVVDILDTYVYRIGLLNGQYSYATAASLFKGVIGMVLILGTHFASKKITGKGLW</sequence>
<feature type="transmembrane region" description="Helical" evidence="7">
    <location>
        <begin position="108"/>
        <end position="131"/>
    </location>
</feature>
<evidence type="ECO:0000256" key="5">
    <source>
        <dbReference type="ARBA" id="ARBA00022989"/>
    </source>
</evidence>
<protein>
    <submittedName>
        <fullName evidence="9">Sugar ABC transporter permease</fullName>
    </submittedName>
</protein>
<dbReference type="CDD" id="cd06261">
    <property type="entry name" value="TM_PBP2"/>
    <property type="match status" value="1"/>
</dbReference>
<evidence type="ECO:0000256" key="2">
    <source>
        <dbReference type="ARBA" id="ARBA00022448"/>
    </source>
</evidence>
<evidence type="ECO:0000313" key="10">
    <source>
        <dbReference type="Proteomes" id="UP001500339"/>
    </source>
</evidence>
<proteinExistence type="inferred from homology"/>
<keyword evidence="5 7" id="KW-1133">Transmembrane helix</keyword>
<evidence type="ECO:0000256" key="4">
    <source>
        <dbReference type="ARBA" id="ARBA00022692"/>
    </source>
</evidence>
<name>A0ABP3TYL3_9CLOT</name>
<comment type="subcellular location">
    <subcellularLocation>
        <location evidence="1 7">Cell membrane</location>
        <topology evidence="1 7">Multi-pass membrane protein</topology>
    </subcellularLocation>
</comment>
<feature type="transmembrane region" description="Helical" evidence="7">
    <location>
        <begin position="14"/>
        <end position="42"/>
    </location>
</feature>
<dbReference type="InterPro" id="IPR035906">
    <property type="entry name" value="MetI-like_sf"/>
</dbReference>
<evidence type="ECO:0000313" key="9">
    <source>
        <dbReference type="EMBL" id="GAA0720792.1"/>
    </source>
</evidence>
<accession>A0ABP3TYL3</accession>
<dbReference type="Proteomes" id="UP001500339">
    <property type="component" value="Unassembled WGS sequence"/>
</dbReference>
<dbReference type="RefSeq" id="WP_343767402.1">
    <property type="nucleotide sequence ID" value="NZ_BAAACF010000001.1"/>
</dbReference>
<evidence type="ECO:0000259" key="8">
    <source>
        <dbReference type="PROSITE" id="PS50928"/>
    </source>
</evidence>